<keyword evidence="2" id="KW-0444">Lipid biosynthesis</keyword>
<comment type="caution">
    <text evidence="7">The sequence shown here is derived from an EMBL/GenBank/DDBJ whole genome shotgun (WGS) entry which is preliminary data.</text>
</comment>
<keyword evidence="8" id="KW-1185">Reference proteome</keyword>
<protein>
    <submittedName>
        <fullName evidence="7">1-acyl-sn-glycerol-3-phosphate acyltransferase</fullName>
    </submittedName>
</protein>
<name>A0A0W0Z7B6_LEGSP</name>
<dbReference type="RefSeq" id="WP_058482772.1">
    <property type="nucleotide sequence ID" value="NZ_CAAAII010000002.1"/>
</dbReference>
<evidence type="ECO:0000256" key="3">
    <source>
        <dbReference type="ARBA" id="ARBA00022679"/>
    </source>
</evidence>
<dbReference type="Pfam" id="PF01553">
    <property type="entry name" value="Acyltransferase"/>
    <property type="match status" value="1"/>
</dbReference>
<evidence type="ECO:0000313" key="7">
    <source>
        <dbReference type="EMBL" id="KTD64662.1"/>
    </source>
</evidence>
<dbReference type="PATRIC" id="fig|452.5.peg.909"/>
<dbReference type="EMBL" id="LNYX01000012">
    <property type="protein sequence ID" value="KTD64662.1"/>
    <property type="molecule type" value="Genomic_DNA"/>
</dbReference>
<evidence type="ECO:0000259" key="6">
    <source>
        <dbReference type="SMART" id="SM00563"/>
    </source>
</evidence>
<dbReference type="Proteomes" id="UP000054877">
    <property type="component" value="Unassembled WGS sequence"/>
</dbReference>
<dbReference type="InterPro" id="IPR002123">
    <property type="entry name" value="Plipid/glycerol_acylTrfase"/>
</dbReference>
<gene>
    <name evidence="7" type="ORF">Lspi_0829</name>
</gene>
<evidence type="ECO:0000256" key="1">
    <source>
        <dbReference type="ARBA" id="ARBA00005189"/>
    </source>
</evidence>
<dbReference type="STRING" id="452.Lspi_0829"/>
<keyword evidence="4" id="KW-0443">Lipid metabolism</keyword>
<dbReference type="GO" id="GO:0003841">
    <property type="term" value="F:1-acylglycerol-3-phosphate O-acyltransferase activity"/>
    <property type="evidence" value="ECO:0007669"/>
    <property type="project" value="TreeGrafter"/>
</dbReference>
<dbReference type="GO" id="GO:0006654">
    <property type="term" value="P:phosphatidic acid biosynthetic process"/>
    <property type="evidence" value="ECO:0007669"/>
    <property type="project" value="TreeGrafter"/>
</dbReference>
<accession>A0A0W0Z7B6</accession>
<evidence type="ECO:0000313" key="8">
    <source>
        <dbReference type="Proteomes" id="UP000054877"/>
    </source>
</evidence>
<dbReference type="OrthoDB" id="5290997at2"/>
<dbReference type="SMART" id="SM00563">
    <property type="entry name" value="PlsC"/>
    <property type="match status" value="1"/>
</dbReference>
<dbReference type="PANTHER" id="PTHR10434:SF64">
    <property type="entry name" value="1-ACYL-SN-GLYCEROL-3-PHOSPHATE ACYLTRANSFERASE-RELATED"/>
    <property type="match status" value="1"/>
</dbReference>
<dbReference type="SUPFAM" id="SSF69593">
    <property type="entry name" value="Glycerol-3-phosphate (1)-acyltransferase"/>
    <property type="match status" value="1"/>
</dbReference>
<evidence type="ECO:0000256" key="4">
    <source>
        <dbReference type="ARBA" id="ARBA00023098"/>
    </source>
</evidence>
<sequence length="251" mass="28074">MKISKLRTLWIIALSVMYTGITCGKAVLMRMTGRINRAWVDITIHKWVKHLLNLVHVQCKVVNPHGVEPQPGRAYIIMCNHSSLYDIPISFKAFPNHSIRMLAKKELSTIPIMGKGMTAAEFPFVDRKNRNQAIKDLEVARRLMESGIVMWIAPEGTRSKDGKLASFKKGAFVTAIEAKATIIPMGIVGAYDILPARTLQFNINQTAEIHIGEAVDASQYTLDNKDELVERVYQTIKALVSEKKESGTQAL</sequence>
<evidence type="ECO:0000256" key="2">
    <source>
        <dbReference type="ARBA" id="ARBA00022516"/>
    </source>
</evidence>
<dbReference type="AlphaFoldDB" id="A0A0W0Z7B6"/>
<organism evidence="7 8">
    <name type="scientific">Legionella spiritensis</name>
    <dbReference type="NCBI Taxonomy" id="452"/>
    <lineage>
        <taxon>Bacteria</taxon>
        <taxon>Pseudomonadati</taxon>
        <taxon>Pseudomonadota</taxon>
        <taxon>Gammaproteobacteria</taxon>
        <taxon>Legionellales</taxon>
        <taxon>Legionellaceae</taxon>
        <taxon>Legionella</taxon>
    </lineage>
</organism>
<evidence type="ECO:0000256" key="5">
    <source>
        <dbReference type="ARBA" id="ARBA00023315"/>
    </source>
</evidence>
<reference evidence="7 8" key="1">
    <citation type="submission" date="2015-11" db="EMBL/GenBank/DDBJ databases">
        <title>Genomic analysis of 38 Legionella species identifies large and diverse effector repertoires.</title>
        <authorList>
            <person name="Burstein D."/>
            <person name="Amaro F."/>
            <person name="Zusman T."/>
            <person name="Lifshitz Z."/>
            <person name="Cohen O."/>
            <person name="Gilbert J.A."/>
            <person name="Pupko T."/>
            <person name="Shuman H.A."/>
            <person name="Segal G."/>
        </authorList>
    </citation>
    <scope>NUCLEOTIDE SEQUENCE [LARGE SCALE GENOMIC DNA]</scope>
    <source>
        <strain evidence="7 8">Mt.St.Helens-9</strain>
    </source>
</reference>
<dbReference type="CDD" id="cd07989">
    <property type="entry name" value="LPLAT_AGPAT-like"/>
    <property type="match status" value="1"/>
</dbReference>
<feature type="domain" description="Phospholipid/glycerol acyltransferase" evidence="6">
    <location>
        <begin position="75"/>
        <end position="190"/>
    </location>
</feature>
<comment type="pathway">
    <text evidence="1">Lipid metabolism.</text>
</comment>
<dbReference type="PANTHER" id="PTHR10434">
    <property type="entry name" value="1-ACYL-SN-GLYCEROL-3-PHOSPHATE ACYLTRANSFERASE"/>
    <property type="match status" value="1"/>
</dbReference>
<proteinExistence type="predicted"/>
<keyword evidence="3 7" id="KW-0808">Transferase</keyword>
<keyword evidence="5 7" id="KW-0012">Acyltransferase</keyword>